<evidence type="ECO:0000313" key="3">
    <source>
        <dbReference type="Proteomes" id="UP001428817"/>
    </source>
</evidence>
<dbReference type="Pfam" id="PF21806">
    <property type="entry name" value="DUF6879"/>
    <property type="match status" value="1"/>
</dbReference>
<protein>
    <recommendedName>
        <fullName evidence="1">DUF6879 domain-containing protein</fullName>
    </recommendedName>
</protein>
<name>A0ABP9R665_9PSEU</name>
<accession>A0ABP9R665</accession>
<keyword evidence="3" id="KW-1185">Reference proteome</keyword>
<dbReference type="EMBL" id="BAABJP010000051">
    <property type="protein sequence ID" value="GAA5171969.1"/>
    <property type="molecule type" value="Genomic_DNA"/>
</dbReference>
<sequence>MTALTPEEFMELFRQVKHAARRLENRGRYDVAYETPEREAFLAGERSPERPERFDDWDLNLRERTAAGARFERVRVMEDPLTPYNRFMIWSNAQNSRNGEDIRYLDRNRANELNLPDHDFWVFDSTQLVLMRFTKDDRSLGHDLITDPGLIARHEAWIDLAMAHATPWRDYVAEDHTRAEPPIRLHPEVTTGGP</sequence>
<dbReference type="RefSeq" id="WP_185065098.1">
    <property type="nucleotide sequence ID" value="NZ_BAABJP010000051.1"/>
</dbReference>
<gene>
    <name evidence="2" type="ORF">GCM10023321_71170</name>
</gene>
<feature type="domain" description="DUF6879" evidence="1">
    <location>
        <begin position="7"/>
        <end position="173"/>
    </location>
</feature>
<dbReference type="Proteomes" id="UP001428817">
    <property type="component" value="Unassembled WGS sequence"/>
</dbReference>
<evidence type="ECO:0000313" key="2">
    <source>
        <dbReference type="EMBL" id="GAA5171969.1"/>
    </source>
</evidence>
<proteinExistence type="predicted"/>
<dbReference type="InterPro" id="IPR049244">
    <property type="entry name" value="DUF6879"/>
</dbReference>
<evidence type="ECO:0000259" key="1">
    <source>
        <dbReference type="Pfam" id="PF21806"/>
    </source>
</evidence>
<reference evidence="3" key="1">
    <citation type="journal article" date="2019" name="Int. J. Syst. Evol. Microbiol.">
        <title>The Global Catalogue of Microorganisms (GCM) 10K type strain sequencing project: providing services to taxonomists for standard genome sequencing and annotation.</title>
        <authorList>
            <consortium name="The Broad Institute Genomics Platform"/>
            <consortium name="The Broad Institute Genome Sequencing Center for Infectious Disease"/>
            <person name="Wu L."/>
            <person name="Ma J."/>
        </authorList>
    </citation>
    <scope>NUCLEOTIDE SEQUENCE [LARGE SCALE GENOMIC DNA]</scope>
    <source>
        <strain evidence="3">JCM 18303</strain>
    </source>
</reference>
<comment type="caution">
    <text evidence="2">The sequence shown here is derived from an EMBL/GenBank/DDBJ whole genome shotgun (WGS) entry which is preliminary data.</text>
</comment>
<organism evidence="2 3">
    <name type="scientific">Pseudonocardia eucalypti</name>
    <dbReference type="NCBI Taxonomy" id="648755"/>
    <lineage>
        <taxon>Bacteria</taxon>
        <taxon>Bacillati</taxon>
        <taxon>Actinomycetota</taxon>
        <taxon>Actinomycetes</taxon>
        <taxon>Pseudonocardiales</taxon>
        <taxon>Pseudonocardiaceae</taxon>
        <taxon>Pseudonocardia</taxon>
    </lineage>
</organism>